<dbReference type="GO" id="GO:0005886">
    <property type="term" value="C:plasma membrane"/>
    <property type="evidence" value="ECO:0007669"/>
    <property type="project" value="UniProtKB-SubCell"/>
</dbReference>
<dbReference type="PANTHER" id="PTHR22550:SF5">
    <property type="entry name" value="LEUCINE ZIPPER PROTEIN 4"/>
    <property type="match status" value="1"/>
</dbReference>
<evidence type="ECO:0000313" key="6">
    <source>
        <dbReference type="EMBL" id="SDY04611.1"/>
    </source>
</evidence>
<proteinExistence type="inferred from homology"/>
<comment type="subcellular location">
    <subcellularLocation>
        <location evidence="4">Cell membrane</location>
    </subcellularLocation>
    <subcellularLocation>
        <location evidence="1">Membrane</location>
        <topology evidence="1">Multi-pass membrane protein</topology>
    </subcellularLocation>
</comment>
<dbReference type="AlphaFoldDB" id="A0A1H3GMU4"/>
<sequence length="526" mass="58667">MLNFFMKRNRKKEKMNENQTLEAGGESEKQLSNNLLENKVELENMFANCSDIYFRELAVGKQHTPCLLIFIQGMVDKDVINKSVMNSLMTCQKEVEQPDIEEIMTACMQIGDVQDFTMFRDMVEAILTGDSVLLIDGNSAGIRLKTSGWPKREVTEPVTEAVVKGPREGFTENINDNTAFLRRKIKTANLKMESFTFGNVTKTTVTISYIEGIAEANLIAEVKSRLGRIKVDSVLESTYIEELIEDAPSTLFPQIENTERPDKVAASLLEGRVAILVDGSPFALVLPVTFTQLLQASEDYYQRYPFATAVRLIRFLFTFLALLLPATYVAVVTYHYEMIPTSLLISIAGTREGVPFPAFIEAVIMEITFEALREAGVRLPRPVGQAVSIVGALVIGQAAVEAGIVSPAMVIVVALTGISSFAIPSYSLAFAIRVLRFIMLSLSAFFGFYGMLLGLLAVLIHLASIRSFGVPYLSPVAPFSMQDMKDVIYRSPWWAMEDRPALTGRNNRRRQKFYLKPRVPKTNKQG</sequence>
<accession>A0A1H3GMU4</accession>
<dbReference type="OrthoDB" id="9772630at2"/>
<evidence type="ECO:0000313" key="7">
    <source>
        <dbReference type="Proteomes" id="UP000198935"/>
    </source>
</evidence>
<organism evidence="6 7">
    <name type="scientific">Evansella caseinilytica</name>
    <dbReference type="NCBI Taxonomy" id="1503961"/>
    <lineage>
        <taxon>Bacteria</taxon>
        <taxon>Bacillati</taxon>
        <taxon>Bacillota</taxon>
        <taxon>Bacilli</taxon>
        <taxon>Bacillales</taxon>
        <taxon>Bacillaceae</taxon>
        <taxon>Evansella</taxon>
    </lineage>
</organism>
<gene>
    <name evidence="6" type="ORF">SAMN05421736_101223</name>
</gene>
<evidence type="ECO:0000256" key="2">
    <source>
        <dbReference type="ARBA" id="ARBA00005278"/>
    </source>
</evidence>
<evidence type="ECO:0000256" key="1">
    <source>
        <dbReference type="ARBA" id="ARBA00004141"/>
    </source>
</evidence>
<feature type="transmembrane region" description="Helical" evidence="5">
    <location>
        <begin position="410"/>
        <end position="432"/>
    </location>
</feature>
<dbReference type="Pfam" id="PF03323">
    <property type="entry name" value="GerA"/>
    <property type="match status" value="1"/>
</dbReference>
<evidence type="ECO:0000256" key="4">
    <source>
        <dbReference type="PIRNR" id="PIRNR005690"/>
    </source>
</evidence>
<dbReference type="Proteomes" id="UP000198935">
    <property type="component" value="Unassembled WGS sequence"/>
</dbReference>
<evidence type="ECO:0000256" key="3">
    <source>
        <dbReference type="ARBA" id="ARBA00023136"/>
    </source>
</evidence>
<evidence type="ECO:0000256" key="5">
    <source>
        <dbReference type="SAM" id="Phobius"/>
    </source>
</evidence>
<dbReference type="STRING" id="1503961.SAMN05421736_101223"/>
<keyword evidence="7" id="KW-1185">Reference proteome</keyword>
<protein>
    <submittedName>
        <fullName evidence="6">Spore germination protein KA</fullName>
    </submittedName>
</protein>
<dbReference type="InterPro" id="IPR004995">
    <property type="entry name" value="Spore_Ger"/>
</dbReference>
<keyword evidence="5" id="KW-0812">Transmembrane</keyword>
<dbReference type="GO" id="GO:0009847">
    <property type="term" value="P:spore germination"/>
    <property type="evidence" value="ECO:0007669"/>
    <property type="project" value="UniProtKB-UniRule"/>
</dbReference>
<dbReference type="PANTHER" id="PTHR22550">
    <property type="entry name" value="SPORE GERMINATION PROTEIN"/>
    <property type="match status" value="1"/>
</dbReference>
<reference evidence="7" key="1">
    <citation type="submission" date="2016-10" db="EMBL/GenBank/DDBJ databases">
        <authorList>
            <person name="Varghese N."/>
            <person name="Submissions S."/>
        </authorList>
    </citation>
    <scope>NUCLEOTIDE SEQUENCE [LARGE SCALE GENOMIC DNA]</scope>
    <source>
        <strain evidence="7">SP</strain>
    </source>
</reference>
<feature type="transmembrane region" description="Helical" evidence="5">
    <location>
        <begin position="312"/>
        <end position="334"/>
    </location>
</feature>
<comment type="similarity">
    <text evidence="2 4">Belongs to the GerABKA family.</text>
</comment>
<dbReference type="EMBL" id="FNPI01000001">
    <property type="protein sequence ID" value="SDY04611.1"/>
    <property type="molecule type" value="Genomic_DNA"/>
</dbReference>
<dbReference type="InterPro" id="IPR050768">
    <property type="entry name" value="UPF0353/GerABKA_families"/>
</dbReference>
<name>A0A1H3GMU4_9BACI</name>
<feature type="transmembrane region" description="Helical" evidence="5">
    <location>
        <begin position="444"/>
        <end position="465"/>
    </location>
</feature>
<dbReference type="PIRSF" id="PIRSF005690">
    <property type="entry name" value="GerBA"/>
    <property type="match status" value="1"/>
</dbReference>
<keyword evidence="3 4" id="KW-0472">Membrane</keyword>
<keyword evidence="5" id="KW-1133">Transmembrane helix</keyword>